<protein>
    <submittedName>
        <fullName evidence="1">Uncharacterized protein</fullName>
    </submittedName>
</protein>
<proteinExistence type="predicted"/>
<organism evidence="1">
    <name type="scientific">Rhizophora mucronata</name>
    <name type="common">Asiatic mangrove</name>
    <dbReference type="NCBI Taxonomy" id="61149"/>
    <lineage>
        <taxon>Eukaryota</taxon>
        <taxon>Viridiplantae</taxon>
        <taxon>Streptophyta</taxon>
        <taxon>Embryophyta</taxon>
        <taxon>Tracheophyta</taxon>
        <taxon>Spermatophyta</taxon>
        <taxon>Magnoliopsida</taxon>
        <taxon>eudicotyledons</taxon>
        <taxon>Gunneridae</taxon>
        <taxon>Pentapetalae</taxon>
        <taxon>rosids</taxon>
        <taxon>fabids</taxon>
        <taxon>Malpighiales</taxon>
        <taxon>Rhizophoraceae</taxon>
        <taxon>Rhizophora</taxon>
    </lineage>
</organism>
<reference evidence="1" key="1">
    <citation type="submission" date="2018-02" db="EMBL/GenBank/DDBJ databases">
        <title>Rhizophora mucronata_Transcriptome.</title>
        <authorList>
            <person name="Meera S.P."/>
            <person name="Sreeshan A."/>
            <person name="Augustine A."/>
        </authorList>
    </citation>
    <scope>NUCLEOTIDE SEQUENCE</scope>
    <source>
        <tissue evidence="1">Leaf</tissue>
    </source>
</reference>
<accession>A0A2P2NTH0</accession>
<sequence>MLTDICSLGAWIPSRNTWTHCLRFLQLSEA</sequence>
<dbReference type="EMBL" id="GGEC01065344">
    <property type="protein sequence ID" value="MBX45828.1"/>
    <property type="molecule type" value="Transcribed_RNA"/>
</dbReference>
<name>A0A2P2NTH0_RHIMU</name>
<evidence type="ECO:0000313" key="1">
    <source>
        <dbReference type="EMBL" id="MBX45828.1"/>
    </source>
</evidence>
<dbReference type="AlphaFoldDB" id="A0A2P2NTH0"/>